<accession>A0ABC9WNF6</accession>
<dbReference type="EMBL" id="BAAFJT010000003">
    <property type="protein sequence ID" value="GAB0186811.1"/>
    <property type="molecule type" value="Genomic_DNA"/>
</dbReference>
<proteinExistence type="predicted"/>
<sequence>MEADFAAFGSPLCGEVKRFCRRMRETYREIKEDLTPYKDDRYYRLDLGRIFSGCFKPQLVPLLFFQTSPLGPGIWGKNLNDPSVKYTARARRLATAGGED</sequence>
<dbReference type="AlphaFoldDB" id="A0ABC9WNF6"/>
<name>A0ABC9WNF6_GRUJA</name>
<gene>
    <name evidence="1" type="ORF">GRJ2_001146400</name>
</gene>
<protein>
    <submittedName>
        <fullName evidence="1">Transmembrane protein 181</fullName>
    </submittedName>
</protein>
<evidence type="ECO:0000313" key="2">
    <source>
        <dbReference type="Proteomes" id="UP001623348"/>
    </source>
</evidence>
<comment type="caution">
    <text evidence="1">The sequence shown here is derived from an EMBL/GenBank/DDBJ whole genome shotgun (WGS) entry which is preliminary data.</text>
</comment>
<evidence type="ECO:0000313" key="1">
    <source>
        <dbReference type="EMBL" id="GAB0186811.1"/>
    </source>
</evidence>
<keyword evidence="2" id="KW-1185">Reference proteome</keyword>
<keyword evidence="1" id="KW-0812">Transmembrane</keyword>
<dbReference type="Proteomes" id="UP001623348">
    <property type="component" value="Unassembled WGS sequence"/>
</dbReference>
<organism evidence="1 2">
    <name type="scientific">Grus japonensis</name>
    <name type="common">Japanese crane</name>
    <name type="synonym">Red-crowned crane</name>
    <dbReference type="NCBI Taxonomy" id="30415"/>
    <lineage>
        <taxon>Eukaryota</taxon>
        <taxon>Metazoa</taxon>
        <taxon>Chordata</taxon>
        <taxon>Craniata</taxon>
        <taxon>Vertebrata</taxon>
        <taxon>Euteleostomi</taxon>
        <taxon>Archelosauria</taxon>
        <taxon>Archosauria</taxon>
        <taxon>Dinosauria</taxon>
        <taxon>Saurischia</taxon>
        <taxon>Theropoda</taxon>
        <taxon>Coelurosauria</taxon>
        <taxon>Aves</taxon>
        <taxon>Neognathae</taxon>
        <taxon>Neoaves</taxon>
        <taxon>Gruiformes</taxon>
        <taxon>Gruidae</taxon>
        <taxon>Grus</taxon>
    </lineage>
</organism>
<reference evidence="1 2" key="1">
    <citation type="submission" date="2024-06" db="EMBL/GenBank/DDBJ databases">
        <title>The draft genome of Grus japonensis, version 3.</title>
        <authorList>
            <person name="Nabeshima K."/>
            <person name="Suzuki S."/>
            <person name="Onuma M."/>
        </authorList>
    </citation>
    <scope>NUCLEOTIDE SEQUENCE [LARGE SCALE GENOMIC DNA]</scope>
    <source>
        <strain evidence="1 2">451A</strain>
    </source>
</reference>
<keyword evidence="1" id="KW-0472">Membrane</keyword>